<dbReference type="RefSeq" id="WP_311822962.1">
    <property type="nucleotide sequence ID" value="NZ_JARPYF010000008.1"/>
</dbReference>
<evidence type="ECO:0000256" key="1">
    <source>
        <dbReference type="SAM" id="Phobius"/>
    </source>
</evidence>
<evidence type="ECO:0000313" key="2">
    <source>
        <dbReference type="EMBL" id="MDT2600949.1"/>
    </source>
</evidence>
<accession>A0ABU3F1E2</accession>
<dbReference type="Proteomes" id="UP001252875">
    <property type="component" value="Unassembled WGS sequence"/>
</dbReference>
<gene>
    <name evidence="2" type="ORF">P7D85_14275</name>
</gene>
<keyword evidence="1" id="KW-0812">Transmembrane</keyword>
<sequence length="224" mass="26266">MFLSEIQKITEQHFPPIQVLQLGNFKEEVIIAVLSGVISGLVAFGVAAWQIKKSFENERKEREKNEKTMLKFERLFYLEQKCIESLDSMIDAIVDYQNEVNLIFQEFFVLKDKNFPVNLVSHRTRMINNVSEMQKQWAIVNTANHVMGMNMDKKTFIDESINSLSKEIHYYTIQFDIEFTLNENDRKIMSEMESRLIGQTLDLKANLLEIKRLQIEKMSDLISS</sequence>
<keyword evidence="3" id="KW-1185">Reference proteome</keyword>
<evidence type="ECO:0000313" key="3">
    <source>
        <dbReference type="Proteomes" id="UP001252875"/>
    </source>
</evidence>
<reference evidence="2 3" key="1">
    <citation type="submission" date="2023-03" db="EMBL/GenBank/DDBJ databases">
        <authorList>
            <person name="Shen W."/>
            <person name="Cai J."/>
        </authorList>
    </citation>
    <scope>NUCLEOTIDE SEQUENCE [LARGE SCALE GENOMIC DNA]</scope>
    <source>
        <strain evidence="2 3">D6-4</strain>
    </source>
</reference>
<comment type="caution">
    <text evidence="2">The sequence shown here is derived from an EMBL/GenBank/DDBJ whole genome shotgun (WGS) entry which is preliminary data.</text>
</comment>
<dbReference type="EMBL" id="JARPYI010000008">
    <property type="protein sequence ID" value="MDT2600949.1"/>
    <property type="molecule type" value="Genomic_DNA"/>
</dbReference>
<name>A0ABU3F1E2_9ENTE</name>
<protein>
    <submittedName>
        <fullName evidence="2">Uncharacterized protein</fullName>
    </submittedName>
</protein>
<proteinExistence type="predicted"/>
<keyword evidence="1" id="KW-1133">Transmembrane helix</keyword>
<keyword evidence="1" id="KW-0472">Membrane</keyword>
<organism evidence="2 3">
    <name type="scientific">Enterococcus hulanensis</name>
    <dbReference type="NCBI Taxonomy" id="2559929"/>
    <lineage>
        <taxon>Bacteria</taxon>
        <taxon>Bacillati</taxon>
        <taxon>Bacillota</taxon>
        <taxon>Bacilli</taxon>
        <taxon>Lactobacillales</taxon>
        <taxon>Enterococcaceae</taxon>
        <taxon>Enterococcus</taxon>
    </lineage>
</organism>
<feature type="transmembrane region" description="Helical" evidence="1">
    <location>
        <begin position="29"/>
        <end position="51"/>
    </location>
</feature>